<dbReference type="Proteomes" id="UP000797356">
    <property type="component" value="Chromosome 10"/>
</dbReference>
<dbReference type="PANTHER" id="PTHR33144">
    <property type="entry name" value="OS10G0409366 PROTEIN-RELATED"/>
    <property type="match status" value="1"/>
</dbReference>
<comment type="caution">
    <text evidence="2">The sequence shown here is derived from an EMBL/GenBank/DDBJ whole genome shotgun (WGS) entry which is preliminary data.</text>
</comment>
<dbReference type="AlphaFoldDB" id="A0A8K0IN00"/>
<dbReference type="PANTHER" id="PTHR33144:SF25">
    <property type="entry name" value="DUF4216 DOMAIN-CONTAINING PROTEIN"/>
    <property type="match status" value="1"/>
</dbReference>
<evidence type="ECO:0000256" key="1">
    <source>
        <dbReference type="SAM" id="Coils"/>
    </source>
</evidence>
<organism evidence="2 3">
    <name type="scientific">Cocos nucifera</name>
    <name type="common">Coconut palm</name>
    <dbReference type="NCBI Taxonomy" id="13894"/>
    <lineage>
        <taxon>Eukaryota</taxon>
        <taxon>Viridiplantae</taxon>
        <taxon>Streptophyta</taxon>
        <taxon>Embryophyta</taxon>
        <taxon>Tracheophyta</taxon>
        <taxon>Spermatophyta</taxon>
        <taxon>Magnoliopsida</taxon>
        <taxon>Liliopsida</taxon>
        <taxon>Arecaceae</taxon>
        <taxon>Arecoideae</taxon>
        <taxon>Cocoseae</taxon>
        <taxon>Attaleinae</taxon>
        <taxon>Cocos</taxon>
    </lineage>
</organism>
<keyword evidence="1" id="KW-0175">Coiled coil</keyword>
<dbReference type="Pfam" id="PF03004">
    <property type="entry name" value="Transposase_24"/>
    <property type="match status" value="1"/>
</dbReference>
<evidence type="ECO:0000313" key="2">
    <source>
        <dbReference type="EMBL" id="KAG1362714.1"/>
    </source>
</evidence>
<sequence length="238" mass="28434">MINRILDYFIIFEGLDKAEVIRRTKYVIRRLSDQYREYRNELYKVYKNRHKDPRKLKCLLDKVITKDDWDWLVAHWNDENFQKMSKTNAENRSKYNMVPCTSRTAFSVVEQRLTQAANGVRPSRLEMFEKIRTYARLKELQQQCNEGDISLDDEEIFMHVFGPNKRGLLLCKEMGPTQSILRSIQAQKSKTMFEEAMKRAENTEIRIEQTEKRAETTELRLEAIEKELHDIEEKSGDR</sequence>
<name>A0A8K0IN00_COCNU</name>
<accession>A0A8K0IN00</accession>
<proteinExistence type="predicted"/>
<reference evidence="2" key="2">
    <citation type="submission" date="2019-07" db="EMBL/GenBank/DDBJ databases">
        <authorList>
            <person name="Yang Y."/>
            <person name="Bocs S."/>
            <person name="Baudouin L."/>
        </authorList>
    </citation>
    <scope>NUCLEOTIDE SEQUENCE</scope>
    <source>
        <tissue evidence="2">Spear leaf of Hainan Tall coconut</tissue>
    </source>
</reference>
<gene>
    <name evidence="2" type="ORF">COCNU_10G009330</name>
</gene>
<keyword evidence="3" id="KW-1185">Reference proteome</keyword>
<dbReference type="OrthoDB" id="692019at2759"/>
<feature type="coiled-coil region" evidence="1">
    <location>
        <begin position="193"/>
        <end position="234"/>
    </location>
</feature>
<protein>
    <submittedName>
        <fullName evidence="2">Uncharacterized protein</fullName>
    </submittedName>
</protein>
<dbReference type="InterPro" id="IPR004252">
    <property type="entry name" value="Probable_transposase_24"/>
</dbReference>
<dbReference type="EMBL" id="CM017881">
    <property type="protein sequence ID" value="KAG1362714.1"/>
    <property type="molecule type" value="Genomic_DNA"/>
</dbReference>
<evidence type="ECO:0000313" key="3">
    <source>
        <dbReference type="Proteomes" id="UP000797356"/>
    </source>
</evidence>
<reference evidence="2" key="1">
    <citation type="journal article" date="2017" name="Gigascience">
        <title>The genome draft of coconut (Cocos nucifera).</title>
        <authorList>
            <person name="Xiao Y."/>
            <person name="Xu P."/>
            <person name="Fan H."/>
            <person name="Baudouin L."/>
            <person name="Xia W."/>
            <person name="Bocs S."/>
            <person name="Xu J."/>
            <person name="Li Q."/>
            <person name="Guo A."/>
            <person name="Zhou L."/>
            <person name="Li J."/>
            <person name="Wu Y."/>
            <person name="Ma Z."/>
            <person name="Armero A."/>
            <person name="Issali A.E."/>
            <person name="Liu N."/>
            <person name="Peng M."/>
            <person name="Yang Y."/>
        </authorList>
    </citation>
    <scope>NUCLEOTIDE SEQUENCE</scope>
    <source>
        <tissue evidence="2">Spear leaf of Hainan Tall coconut</tissue>
    </source>
</reference>